<dbReference type="InterPro" id="IPR050890">
    <property type="entry name" value="PTS_EIIA_component"/>
</dbReference>
<dbReference type="RefSeq" id="WP_153382832.1">
    <property type="nucleotide sequence ID" value="NZ_VDFL01000003.1"/>
</dbReference>
<proteinExistence type="predicted"/>
<protein>
    <submittedName>
        <fullName evidence="7">PTS glucose transporter subunit IIA</fullName>
    </submittedName>
</protein>
<dbReference type="InterPro" id="IPR011055">
    <property type="entry name" value="Dup_hybrid_motif"/>
</dbReference>
<dbReference type="Gene3D" id="2.70.70.10">
    <property type="entry name" value="Glucose Permease (Domain IIA)"/>
    <property type="match status" value="1"/>
</dbReference>
<dbReference type="SUPFAM" id="SSF51261">
    <property type="entry name" value="Duplicated hybrid motif"/>
    <property type="match status" value="1"/>
</dbReference>
<keyword evidence="3 7" id="KW-0762">Sugar transport</keyword>
<evidence type="ECO:0000256" key="4">
    <source>
        <dbReference type="ARBA" id="ARBA00022679"/>
    </source>
</evidence>
<evidence type="ECO:0000256" key="3">
    <source>
        <dbReference type="ARBA" id="ARBA00022597"/>
    </source>
</evidence>
<dbReference type="PANTHER" id="PTHR45008:SF1">
    <property type="entry name" value="PTS SYSTEM GLUCOSE-SPECIFIC EIIA COMPONENT"/>
    <property type="match status" value="1"/>
</dbReference>
<dbReference type="PANTHER" id="PTHR45008">
    <property type="entry name" value="PTS SYSTEM GLUCOSE-SPECIFIC EIIA COMPONENT"/>
    <property type="match status" value="1"/>
</dbReference>
<gene>
    <name evidence="7" type="ORF">FHL02_05130</name>
</gene>
<dbReference type="GO" id="GO:0009401">
    <property type="term" value="P:phosphoenolpyruvate-dependent sugar phosphotransferase system"/>
    <property type="evidence" value="ECO:0007669"/>
    <property type="project" value="UniProtKB-KW"/>
</dbReference>
<dbReference type="OrthoDB" id="9769191at2"/>
<evidence type="ECO:0000256" key="1">
    <source>
        <dbReference type="ARBA" id="ARBA00004496"/>
    </source>
</evidence>
<keyword evidence="2" id="KW-0813">Transport</keyword>
<accession>A0A5P0ZH94</accession>
<reference evidence="7 8" key="1">
    <citation type="journal article" date="2019" name="Syst. Appl. Microbiol.">
        <title>Polyphasic characterization of two novel Lactobacillus spp. isolated from blown salami packages: Description of Lactobacillus halodurans sp. nov. and Lactobacillus salsicarnum sp. nov.</title>
        <authorList>
            <person name="Schuster J.A."/>
            <person name="Klingl A."/>
            <person name="Vogel R.F."/>
            <person name="Ehrmann M.A."/>
        </authorList>
    </citation>
    <scope>NUCLEOTIDE SEQUENCE [LARGE SCALE GENOMIC DNA]</scope>
    <source>
        <strain evidence="7 8">TMW 1.2118</strain>
    </source>
</reference>
<organism evidence="7 8">
    <name type="scientific">Companilactobacillus mishanensis</name>
    <dbReference type="NCBI Taxonomy" id="2486008"/>
    <lineage>
        <taxon>Bacteria</taxon>
        <taxon>Bacillati</taxon>
        <taxon>Bacillota</taxon>
        <taxon>Bacilli</taxon>
        <taxon>Lactobacillales</taxon>
        <taxon>Lactobacillaceae</taxon>
        <taxon>Companilactobacillus</taxon>
    </lineage>
</organism>
<dbReference type="GO" id="GO:0005737">
    <property type="term" value="C:cytoplasm"/>
    <property type="evidence" value="ECO:0007669"/>
    <property type="project" value="UniProtKB-SubCell"/>
</dbReference>
<dbReference type="GO" id="GO:0016301">
    <property type="term" value="F:kinase activity"/>
    <property type="evidence" value="ECO:0007669"/>
    <property type="project" value="UniProtKB-KW"/>
</dbReference>
<dbReference type="EMBL" id="VDFM01000004">
    <property type="protein sequence ID" value="MQS52399.1"/>
    <property type="molecule type" value="Genomic_DNA"/>
</dbReference>
<comment type="subcellular location">
    <subcellularLocation>
        <location evidence="1">Cytoplasm</location>
    </subcellularLocation>
</comment>
<evidence type="ECO:0000313" key="7">
    <source>
        <dbReference type="EMBL" id="MQS52399.1"/>
    </source>
</evidence>
<evidence type="ECO:0000256" key="5">
    <source>
        <dbReference type="ARBA" id="ARBA00022683"/>
    </source>
</evidence>
<dbReference type="AlphaFoldDB" id="A0A5P0ZH94"/>
<keyword evidence="4" id="KW-0808">Transferase</keyword>
<dbReference type="Pfam" id="PF00358">
    <property type="entry name" value="PTS_EIIA_1"/>
    <property type="match status" value="1"/>
</dbReference>
<evidence type="ECO:0000256" key="6">
    <source>
        <dbReference type="ARBA" id="ARBA00022777"/>
    </source>
</evidence>
<evidence type="ECO:0000313" key="8">
    <source>
        <dbReference type="Proteomes" id="UP000380386"/>
    </source>
</evidence>
<sequence length="159" mass="17620">MLFFNNNRKDTAVYAPMSGQFISLTQVDDPVFSSGSLGHGFAIRSSSGDVRTPIAGMVSSIFPTNQALIIRTPDERDVLIHFGVGQEHLKRERFSLDVRIGEKVDFGDRLELIDTSRLDQEKGIPTIVVVSTDFKFHPDLGYGIQVDPKMMVGTFTAVK</sequence>
<evidence type="ECO:0000256" key="2">
    <source>
        <dbReference type="ARBA" id="ARBA00022448"/>
    </source>
</evidence>
<dbReference type="PROSITE" id="PS51093">
    <property type="entry name" value="PTS_EIIA_TYPE_1"/>
    <property type="match status" value="1"/>
</dbReference>
<keyword evidence="5" id="KW-0598">Phosphotransferase system</keyword>
<dbReference type="Proteomes" id="UP000380386">
    <property type="component" value="Unassembled WGS sequence"/>
</dbReference>
<name>A0A5P0ZH94_9LACO</name>
<keyword evidence="6" id="KW-0418">Kinase</keyword>
<dbReference type="InterPro" id="IPR001127">
    <property type="entry name" value="PTS_EIIA_1_perm"/>
</dbReference>
<comment type="caution">
    <text evidence="7">The sequence shown here is derived from an EMBL/GenBank/DDBJ whole genome shotgun (WGS) entry which is preliminary data.</text>
</comment>